<proteinExistence type="predicted"/>
<feature type="non-terminal residue" evidence="3">
    <location>
        <position position="126"/>
    </location>
</feature>
<keyword evidence="4" id="KW-1185">Reference proteome</keyword>
<sequence>MPSVPDVVWEKFVQDSEREIPASAPKEPSARARMVTERLQKMGEEAAPPSGKGGKAGRRWGRKGDERTEPAPAWQPEGWRTGPAWREMDGRAARRRRLWGILGVPVAAALAAVAVKPSLIPGDPFG</sequence>
<accession>A0ABW4J569</accession>
<feature type="region of interest" description="Disordered" evidence="1">
    <location>
        <begin position="42"/>
        <end position="85"/>
    </location>
</feature>
<gene>
    <name evidence="3" type="ORF">ACFSL4_35710</name>
</gene>
<dbReference type="EMBL" id="JBHUDX010000135">
    <property type="protein sequence ID" value="MFD1663370.1"/>
    <property type="molecule type" value="Genomic_DNA"/>
</dbReference>
<evidence type="ECO:0000256" key="1">
    <source>
        <dbReference type="SAM" id="MobiDB-lite"/>
    </source>
</evidence>
<reference evidence="4" key="1">
    <citation type="journal article" date="2019" name="Int. J. Syst. Evol. Microbiol.">
        <title>The Global Catalogue of Microorganisms (GCM) 10K type strain sequencing project: providing services to taxonomists for standard genome sequencing and annotation.</title>
        <authorList>
            <consortium name="The Broad Institute Genomics Platform"/>
            <consortium name="The Broad Institute Genome Sequencing Center for Infectious Disease"/>
            <person name="Wu L."/>
            <person name="Ma J."/>
        </authorList>
    </citation>
    <scope>NUCLEOTIDE SEQUENCE [LARGE SCALE GENOMIC DNA]</scope>
    <source>
        <strain evidence="4">CGMCC 1.12470</strain>
    </source>
</reference>
<keyword evidence="2" id="KW-0472">Membrane</keyword>
<evidence type="ECO:0000313" key="3">
    <source>
        <dbReference type="EMBL" id="MFD1663370.1"/>
    </source>
</evidence>
<name>A0ABW4J569_9ACTN</name>
<organism evidence="3 4">
    <name type="scientific">Streptomyces caeni</name>
    <dbReference type="NCBI Taxonomy" id="2307231"/>
    <lineage>
        <taxon>Bacteria</taxon>
        <taxon>Bacillati</taxon>
        <taxon>Actinomycetota</taxon>
        <taxon>Actinomycetes</taxon>
        <taxon>Kitasatosporales</taxon>
        <taxon>Streptomycetaceae</taxon>
        <taxon>Streptomyces</taxon>
    </lineage>
</organism>
<dbReference type="Proteomes" id="UP001597261">
    <property type="component" value="Unassembled WGS sequence"/>
</dbReference>
<protein>
    <submittedName>
        <fullName evidence="3">Uncharacterized protein</fullName>
    </submittedName>
</protein>
<keyword evidence="2" id="KW-1133">Transmembrane helix</keyword>
<comment type="caution">
    <text evidence="3">The sequence shown here is derived from an EMBL/GenBank/DDBJ whole genome shotgun (WGS) entry which is preliminary data.</text>
</comment>
<feature type="transmembrane region" description="Helical" evidence="2">
    <location>
        <begin position="98"/>
        <end position="120"/>
    </location>
</feature>
<evidence type="ECO:0000313" key="4">
    <source>
        <dbReference type="Proteomes" id="UP001597261"/>
    </source>
</evidence>
<keyword evidence="2" id="KW-0812">Transmembrane</keyword>
<evidence type="ECO:0000256" key="2">
    <source>
        <dbReference type="SAM" id="Phobius"/>
    </source>
</evidence>